<dbReference type="RefSeq" id="WP_081556488.1">
    <property type="nucleotide sequence ID" value="NZ_MUKV01000031.1"/>
</dbReference>
<organism evidence="3 4">
    <name type="scientific">Chromobacterium haemolyticum</name>
    <dbReference type="NCBI Taxonomy" id="394935"/>
    <lineage>
        <taxon>Bacteria</taxon>
        <taxon>Pseudomonadati</taxon>
        <taxon>Pseudomonadota</taxon>
        <taxon>Betaproteobacteria</taxon>
        <taxon>Neisseriales</taxon>
        <taxon>Chromobacteriaceae</taxon>
        <taxon>Chromobacterium</taxon>
    </lineage>
</organism>
<reference evidence="3 4" key="1">
    <citation type="submission" date="2017-02" db="EMBL/GenBank/DDBJ databases">
        <title>Chromobacterium haemolyticum H5244.</title>
        <authorList>
            <person name="Gulvik C.A."/>
        </authorList>
    </citation>
    <scope>NUCLEOTIDE SEQUENCE [LARGE SCALE GENOMIC DNA]</scope>
    <source>
        <strain evidence="3 4">H5244</strain>
    </source>
</reference>
<keyword evidence="2" id="KW-0732">Signal</keyword>
<evidence type="ECO:0000313" key="4">
    <source>
        <dbReference type="Proteomes" id="UP000192721"/>
    </source>
</evidence>
<feature type="region of interest" description="Disordered" evidence="1">
    <location>
        <begin position="318"/>
        <end position="341"/>
    </location>
</feature>
<feature type="signal peptide" evidence="2">
    <location>
        <begin position="1"/>
        <end position="27"/>
    </location>
</feature>
<gene>
    <name evidence="3" type="ORF">B0T45_18550</name>
</gene>
<dbReference type="AlphaFoldDB" id="A0A1W0CIZ2"/>
<proteinExistence type="predicted"/>
<evidence type="ECO:0000256" key="2">
    <source>
        <dbReference type="SAM" id="SignalP"/>
    </source>
</evidence>
<feature type="region of interest" description="Disordered" evidence="1">
    <location>
        <begin position="247"/>
        <end position="268"/>
    </location>
</feature>
<evidence type="ECO:0000256" key="1">
    <source>
        <dbReference type="SAM" id="MobiDB-lite"/>
    </source>
</evidence>
<sequence length="341" mass="37441">MSLQQSVSVSSRWGWLVLACAAAGVQAADMPEASAAAALKALKSTPAGRHSYYTGGVHNTVGCLLPGSCVYPRKPGEPSDPLFPEWWVSDWTMYRIFNQAAIKEYPPPYASPPAGMSEGQDYETSYGASYYDSSYVPADGDGRGAMMEHYEKRCLPIFPGSNHYSCSFVSLGNKAYFLRYADRPKGTPQCCQFSLDNHPPRRDFIKHLPYNAAQSTHLNGSVQAYSRVVQPGNILFGYAFYKQPTRDGGKGAPYRHPQSFFFSGDPGSPPDAPMVSQNYSHFRAQKPDPKQTWMKVAEMCPAKPEWCCLFATDCPDKGKADAPAADKANAQPDPSWATLQP</sequence>
<feature type="compositionally biased region" description="Low complexity" evidence="1">
    <location>
        <begin position="321"/>
        <end position="334"/>
    </location>
</feature>
<dbReference type="Proteomes" id="UP000192721">
    <property type="component" value="Unassembled WGS sequence"/>
</dbReference>
<evidence type="ECO:0000313" key="3">
    <source>
        <dbReference type="EMBL" id="OQS34685.1"/>
    </source>
</evidence>
<protein>
    <submittedName>
        <fullName evidence="3">Uncharacterized protein</fullName>
    </submittedName>
</protein>
<dbReference type="EMBL" id="MUKV01000031">
    <property type="protein sequence ID" value="OQS34685.1"/>
    <property type="molecule type" value="Genomic_DNA"/>
</dbReference>
<feature type="chain" id="PRO_5012325469" evidence="2">
    <location>
        <begin position="28"/>
        <end position="341"/>
    </location>
</feature>
<name>A0A1W0CIZ2_9NEIS</name>
<accession>A0A1W0CIZ2</accession>
<comment type="caution">
    <text evidence="3">The sequence shown here is derived from an EMBL/GenBank/DDBJ whole genome shotgun (WGS) entry which is preliminary data.</text>
</comment>